<organism evidence="1 2">
    <name type="scientific">Flavobacterium ginsengiterrae</name>
    <dbReference type="NCBI Taxonomy" id="871695"/>
    <lineage>
        <taxon>Bacteria</taxon>
        <taxon>Pseudomonadati</taxon>
        <taxon>Bacteroidota</taxon>
        <taxon>Flavobacteriia</taxon>
        <taxon>Flavobacteriales</taxon>
        <taxon>Flavobacteriaceae</taxon>
        <taxon>Flavobacterium</taxon>
    </lineage>
</organism>
<reference evidence="2" key="1">
    <citation type="journal article" date="2019" name="Int. J. Syst. Evol. Microbiol.">
        <title>The Global Catalogue of Microorganisms (GCM) 10K type strain sequencing project: providing services to taxonomists for standard genome sequencing and annotation.</title>
        <authorList>
            <consortium name="The Broad Institute Genomics Platform"/>
            <consortium name="The Broad Institute Genome Sequencing Center for Infectious Disease"/>
            <person name="Wu L."/>
            <person name="Ma J."/>
        </authorList>
    </citation>
    <scope>NUCLEOTIDE SEQUENCE [LARGE SCALE GENOMIC DNA]</scope>
    <source>
        <strain evidence="2">JCM 17337</strain>
    </source>
</reference>
<sequence length="309" mass="36147">MIKSFDSEIAVLIVIFIRPEQTRMLLNELEKVKPKRLYVVCDGPRSESDTLLSNEVKKMFEELSWDCEVRTNYRKENIGPGKCVSEGISWFFENEEMGIIFEDDILPSEDFFPFVSEMLKKYKDVDRIGNISGCNYQDGVKRGDGSYYFSALTHAWGWATWRRVWQDYRFDLKDQSEKIDFKNNKSYRPFRFYWQNILKMMLNGEINTWDYQFAFLNLIKGRVSVVPNSNLVSNIGFNVSTTSYTNAKHPLASKQTLGSMKENIQPSVMEVNVDADIYEQKNELGNPGFLNFYVKKNKDLLYQLIKGEK</sequence>
<gene>
    <name evidence="1" type="ORF">GCM10022423_39360</name>
</gene>
<dbReference type="Gene3D" id="3.90.550.10">
    <property type="entry name" value="Spore Coat Polysaccharide Biosynthesis Protein SpsA, Chain A"/>
    <property type="match status" value="1"/>
</dbReference>
<accession>A0ABP7H1M6</accession>
<proteinExistence type="predicted"/>
<dbReference type="RefSeq" id="WP_345146391.1">
    <property type="nucleotide sequence ID" value="NZ_BAABDU010000007.1"/>
</dbReference>
<dbReference type="Proteomes" id="UP001500748">
    <property type="component" value="Unassembled WGS sequence"/>
</dbReference>
<evidence type="ECO:0000313" key="1">
    <source>
        <dbReference type="EMBL" id="GAA3779471.1"/>
    </source>
</evidence>
<protein>
    <submittedName>
        <fullName evidence="1">Hemolytic protein HlpA</fullName>
    </submittedName>
</protein>
<comment type="caution">
    <text evidence="1">The sequence shown here is derived from an EMBL/GenBank/DDBJ whole genome shotgun (WGS) entry which is preliminary data.</text>
</comment>
<dbReference type="InterPro" id="IPR029044">
    <property type="entry name" value="Nucleotide-diphossugar_trans"/>
</dbReference>
<dbReference type="SUPFAM" id="SSF53448">
    <property type="entry name" value="Nucleotide-diphospho-sugar transferases"/>
    <property type="match status" value="1"/>
</dbReference>
<dbReference type="EMBL" id="BAABDU010000007">
    <property type="protein sequence ID" value="GAA3779471.1"/>
    <property type="molecule type" value="Genomic_DNA"/>
</dbReference>
<evidence type="ECO:0000313" key="2">
    <source>
        <dbReference type="Proteomes" id="UP001500748"/>
    </source>
</evidence>
<keyword evidence="2" id="KW-1185">Reference proteome</keyword>
<name>A0ABP7H1M6_9FLAO</name>